<dbReference type="Proteomes" id="UP001145094">
    <property type="component" value="Unassembled WGS sequence"/>
</dbReference>
<reference evidence="6" key="4">
    <citation type="submission" date="2022-11" db="EMBL/GenBank/DDBJ databases">
        <title>Draft genome sequence of Sellimonas catena strain 18CBH55.</title>
        <authorList>
            <person name="Hisatomi A."/>
            <person name="Ohkuma M."/>
            <person name="Sakamoto M."/>
        </authorList>
    </citation>
    <scope>NUCLEOTIDE SEQUENCE</scope>
    <source>
        <strain evidence="6">18CBH55</strain>
    </source>
</reference>
<dbReference type="Gene3D" id="3.90.580.10">
    <property type="entry name" value="Zinc finger, CHC2-type domain"/>
    <property type="match status" value="1"/>
</dbReference>
<evidence type="ECO:0000313" key="7">
    <source>
        <dbReference type="Proteomes" id="UP001145094"/>
    </source>
</evidence>
<accession>A0A9W6FED3</accession>
<evidence type="ECO:0000256" key="3">
    <source>
        <dbReference type="ARBA" id="ARBA00022833"/>
    </source>
</evidence>
<reference evidence="6" key="3">
    <citation type="submission" date="2022-11" db="EMBL/GenBank/DDBJ databases">
        <title>Draft genome sequence of Sellimonas catena strain 18CBH55.</title>
        <authorList>
            <person name="Atsushi H."/>
            <person name="Moriya O."/>
            <person name="Mitsuo S."/>
        </authorList>
    </citation>
    <scope>NUCLEOTIDE SEQUENCE</scope>
    <source>
        <strain evidence="6">18CBH55</strain>
    </source>
</reference>
<dbReference type="RefSeq" id="WP_087200723.1">
    <property type="nucleotide sequence ID" value="NZ_BSBO01000016.1"/>
</dbReference>
<dbReference type="PANTHER" id="PTHR30313">
    <property type="entry name" value="DNA PRIMASE"/>
    <property type="match status" value="1"/>
</dbReference>
<dbReference type="PANTHER" id="PTHR30313:SF2">
    <property type="entry name" value="DNA PRIMASE"/>
    <property type="match status" value="1"/>
</dbReference>
<dbReference type="GO" id="GO:0005737">
    <property type="term" value="C:cytoplasm"/>
    <property type="evidence" value="ECO:0007669"/>
    <property type="project" value="TreeGrafter"/>
</dbReference>
<evidence type="ECO:0000256" key="2">
    <source>
        <dbReference type="ARBA" id="ARBA00022771"/>
    </source>
</evidence>
<dbReference type="Pfam" id="PF01807">
    <property type="entry name" value="Zn_ribbon_DnaG"/>
    <property type="match status" value="1"/>
</dbReference>
<dbReference type="InterPro" id="IPR002694">
    <property type="entry name" value="Znf_CHC2"/>
</dbReference>
<dbReference type="Proteomes" id="UP001145145">
    <property type="component" value="Unassembled WGS sequence"/>
</dbReference>
<comment type="caution">
    <text evidence="6">The sequence shown here is derived from an EMBL/GenBank/DDBJ whole genome shotgun (WGS) entry which is preliminary data.</text>
</comment>
<keyword evidence="8" id="KW-1185">Reference proteome</keyword>
<dbReference type="InterPro" id="IPR036977">
    <property type="entry name" value="DNA_primase_Znf_CHC2"/>
</dbReference>
<proteinExistence type="predicted"/>
<gene>
    <name evidence="5" type="ORF">Selli1_17490</name>
    <name evidence="6" type="ORF">Selli2_01870</name>
</gene>
<feature type="domain" description="Zinc finger CHC2-type" evidence="4">
    <location>
        <begin position="29"/>
        <end position="79"/>
    </location>
</feature>
<dbReference type="EMBL" id="BSBO01000016">
    <property type="protein sequence ID" value="GLG04575.1"/>
    <property type="molecule type" value="Genomic_DNA"/>
</dbReference>
<dbReference type="GO" id="GO:0006269">
    <property type="term" value="P:DNA replication, synthesis of primer"/>
    <property type="evidence" value="ECO:0007669"/>
    <property type="project" value="TreeGrafter"/>
</dbReference>
<keyword evidence="3" id="KW-0862">Zinc</keyword>
<dbReference type="GO" id="GO:0008270">
    <property type="term" value="F:zinc ion binding"/>
    <property type="evidence" value="ECO:0007669"/>
    <property type="project" value="UniProtKB-KW"/>
</dbReference>
<evidence type="ECO:0000259" key="4">
    <source>
        <dbReference type="SMART" id="SM00400"/>
    </source>
</evidence>
<sequence>MNVFEAVKNTVTARQAAEYYGIKVTKNGMACCPFHRDRHPSMKLDQRFHCFGCQADGDVIDFTAAYFGLSVRQAAEKLAKDFGVRYEVQRPPDRGKCKRIVTTASLERNYGKLERICFSILGQYREQLQFWKELYAPKRPDEEWVSRFCEALDRLTRVEYLMDVLLYSPLEKRVELLLSAGKEITGYAGRLQKPETGTAGSSENTSR</sequence>
<organism evidence="6 7">
    <name type="scientific">Sellimonas catena</name>
    <dbReference type="NCBI Taxonomy" id="2994035"/>
    <lineage>
        <taxon>Bacteria</taxon>
        <taxon>Bacillati</taxon>
        <taxon>Bacillota</taxon>
        <taxon>Clostridia</taxon>
        <taxon>Lachnospirales</taxon>
        <taxon>Lachnospiraceae</taxon>
        <taxon>Sellimonas</taxon>
    </lineage>
</organism>
<evidence type="ECO:0000313" key="8">
    <source>
        <dbReference type="Proteomes" id="UP001145145"/>
    </source>
</evidence>
<dbReference type="AlphaFoldDB" id="A0A9W6FED3"/>
<dbReference type="InterPro" id="IPR050219">
    <property type="entry name" value="DnaG_primase"/>
</dbReference>
<keyword evidence="1" id="KW-0479">Metal-binding</keyword>
<reference evidence="6 8" key="5">
    <citation type="journal article" date="2023" name="Int. J. Syst. Evol. Microbiol.">
        <title>Sellimonas catena sp. nov., isolated from human faeces.</title>
        <authorList>
            <person name="Hisatomi A."/>
            <person name="Ohkuma M."/>
            <person name="Sakamoto M."/>
        </authorList>
    </citation>
    <scope>NUCLEOTIDE SEQUENCE</scope>
    <source>
        <strain evidence="5 8">12EGH17</strain>
        <strain evidence="6">18CBH55</strain>
    </source>
</reference>
<reference evidence="5" key="1">
    <citation type="submission" date="2022-11" db="EMBL/GenBank/DDBJ databases">
        <title>Draft genome sequence of Sellimonas catena strain 12EGH17.</title>
        <authorList>
            <person name="Atsushi H."/>
            <person name="Moriya O."/>
            <person name="Mitsuo S."/>
        </authorList>
    </citation>
    <scope>NUCLEOTIDE SEQUENCE</scope>
    <source>
        <strain evidence="5">12EGH17</strain>
    </source>
</reference>
<evidence type="ECO:0000313" key="5">
    <source>
        <dbReference type="EMBL" id="GLG04575.1"/>
    </source>
</evidence>
<dbReference type="SMART" id="SM00400">
    <property type="entry name" value="ZnF_CHCC"/>
    <property type="match status" value="1"/>
</dbReference>
<dbReference type="EMBL" id="BSCH01000001">
    <property type="protein sequence ID" value="GLG88761.1"/>
    <property type="molecule type" value="Genomic_DNA"/>
</dbReference>
<protein>
    <recommendedName>
        <fullName evidence="4">Zinc finger CHC2-type domain-containing protein</fullName>
    </recommendedName>
</protein>
<keyword evidence="2" id="KW-0863">Zinc-finger</keyword>
<name>A0A9W6FED3_9FIRM</name>
<evidence type="ECO:0000313" key="6">
    <source>
        <dbReference type="EMBL" id="GLG88761.1"/>
    </source>
</evidence>
<evidence type="ECO:0000256" key="1">
    <source>
        <dbReference type="ARBA" id="ARBA00022723"/>
    </source>
</evidence>
<reference evidence="5" key="2">
    <citation type="submission" date="2022-11" db="EMBL/GenBank/DDBJ databases">
        <title>Draft genome sequence of Sellimonas catena strain 12EGH17.</title>
        <authorList>
            <person name="Hisatomi A."/>
            <person name="Ohkuma M."/>
            <person name="Sakamoto M."/>
        </authorList>
    </citation>
    <scope>NUCLEOTIDE SEQUENCE</scope>
    <source>
        <strain evidence="5">12EGH17</strain>
    </source>
</reference>
<dbReference type="GO" id="GO:0003677">
    <property type="term" value="F:DNA binding"/>
    <property type="evidence" value="ECO:0007669"/>
    <property type="project" value="InterPro"/>
</dbReference>
<dbReference type="GO" id="GO:0003899">
    <property type="term" value="F:DNA-directed RNA polymerase activity"/>
    <property type="evidence" value="ECO:0007669"/>
    <property type="project" value="InterPro"/>
</dbReference>
<dbReference type="SUPFAM" id="SSF57783">
    <property type="entry name" value="Zinc beta-ribbon"/>
    <property type="match status" value="1"/>
</dbReference>